<feature type="compositionally biased region" description="Polar residues" evidence="1">
    <location>
        <begin position="232"/>
        <end position="241"/>
    </location>
</feature>
<name>A0A8J5IT94_9STRA</name>
<feature type="region of interest" description="Disordered" evidence="1">
    <location>
        <begin position="191"/>
        <end position="285"/>
    </location>
</feature>
<keyword evidence="3" id="KW-1185">Reference proteome</keyword>
<feature type="compositionally biased region" description="Polar residues" evidence="1">
    <location>
        <begin position="13"/>
        <end position="29"/>
    </location>
</feature>
<feature type="compositionally biased region" description="Low complexity" evidence="1">
    <location>
        <begin position="196"/>
        <end position="219"/>
    </location>
</feature>
<feature type="region of interest" description="Disordered" evidence="1">
    <location>
        <begin position="45"/>
        <end position="66"/>
    </location>
</feature>
<dbReference type="Proteomes" id="UP000709295">
    <property type="component" value="Unassembled WGS sequence"/>
</dbReference>
<feature type="region of interest" description="Disordered" evidence="1">
    <location>
        <begin position="1"/>
        <end position="29"/>
    </location>
</feature>
<feature type="compositionally biased region" description="Polar residues" evidence="1">
    <location>
        <begin position="271"/>
        <end position="281"/>
    </location>
</feature>
<accession>A0A8J5IT94</accession>
<comment type="caution">
    <text evidence="2">The sequence shown here is derived from an EMBL/GenBank/DDBJ whole genome shotgun (WGS) entry which is preliminary data.</text>
</comment>
<protein>
    <recommendedName>
        <fullName evidence="4">EF-hand domain-containing protein</fullName>
    </recommendedName>
</protein>
<evidence type="ECO:0000313" key="2">
    <source>
        <dbReference type="EMBL" id="KAG6971751.1"/>
    </source>
</evidence>
<feature type="compositionally biased region" description="Low complexity" evidence="1">
    <location>
        <begin position="390"/>
        <end position="403"/>
    </location>
</feature>
<gene>
    <name evidence="2" type="ORF">JG688_00004295</name>
</gene>
<dbReference type="EMBL" id="JAENGY010000150">
    <property type="protein sequence ID" value="KAG6971751.1"/>
    <property type="molecule type" value="Genomic_DNA"/>
</dbReference>
<sequence length="419" mass="46354">MTQQQMLFAHPSSAWQQSPKAWTTGSDSISPRRVVTFAVQDAPPSPVVYRNRTQSPPRRPGWDTDVSRGSTLFDASLRKSLLFQPRAGDRRKEEETEMKNLASNKVTRRKKTVPARTTPVRYRSGPSSVYAQQRQNVTHWPQHRTKDFVRQNIEQLTGRPSGSRENVFDRLSAPRVRKALLRSHTLVVPAESEQISSAVRSPSVASLSPRPASAPSPVLTIDPPAPDKQDSPRSTTPSQGIRRSGLGWSSPNSSPQRSQQSFSSRHAPAPRSNSTNRSSAGSRARRYDNYPARVFGVLDRDNEGRIGVGQILQGLRLLGLPATHNQISDYVYLIHEGRHNSIDLEEWEILVGTLDAASRPSSDSPRNAYAGQSSAVSSRSPSICNISEHSPYSSMPPSISPHPRGNHPSNLTPKRRNHA</sequence>
<evidence type="ECO:0000313" key="3">
    <source>
        <dbReference type="Proteomes" id="UP000709295"/>
    </source>
</evidence>
<feature type="region of interest" description="Disordered" evidence="1">
    <location>
        <begin position="357"/>
        <end position="419"/>
    </location>
</feature>
<proteinExistence type="predicted"/>
<reference evidence="2" key="1">
    <citation type="submission" date="2021-01" db="EMBL/GenBank/DDBJ databases">
        <title>Phytophthora aleatoria, a newly-described species from Pinus radiata is distinct from Phytophthora cactorum isolates based on comparative genomics.</title>
        <authorList>
            <person name="Mcdougal R."/>
            <person name="Panda P."/>
            <person name="Williams N."/>
            <person name="Studholme D.J."/>
        </authorList>
    </citation>
    <scope>NUCLEOTIDE SEQUENCE</scope>
    <source>
        <strain evidence="2">NZFS 4037</strain>
    </source>
</reference>
<feature type="compositionally biased region" description="Low complexity" evidence="1">
    <location>
        <begin position="249"/>
        <end position="265"/>
    </location>
</feature>
<dbReference type="AlphaFoldDB" id="A0A8J5IT94"/>
<evidence type="ECO:0000256" key="1">
    <source>
        <dbReference type="SAM" id="MobiDB-lite"/>
    </source>
</evidence>
<feature type="compositionally biased region" description="Polar residues" evidence="1">
    <location>
        <begin position="359"/>
        <end position="388"/>
    </location>
</feature>
<organism evidence="2 3">
    <name type="scientific">Phytophthora aleatoria</name>
    <dbReference type="NCBI Taxonomy" id="2496075"/>
    <lineage>
        <taxon>Eukaryota</taxon>
        <taxon>Sar</taxon>
        <taxon>Stramenopiles</taxon>
        <taxon>Oomycota</taxon>
        <taxon>Peronosporomycetes</taxon>
        <taxon>Peronosporales</taxon>
        <taxon>Peronosporaceae</taxon>
        <taxon>Phytophthora</taxon>
    </lineage>
</organism>
<evidence type="ECO:0008006" key="4">
    <source>
        <dbReference type="Google" id="ProtNLM"/>
    </source>
</evidence>